<reference evidence="2" key="2">
    <citation type="submission" date="2005-04" db="EMBL/GenBank/DDBJ databases">
        <authorList>
            <person name="Buell C.R."/>
            <person name="Wing R.A."/>
            <person name="McCombie W.A."/>
            <person name="Ouyang S."/>
        </authorList>
    </citation>
    <scope>NUCLEOTIDE SEQUENCE</scope>
</reference>
<dbReference type="EMBL" id="DP000011">
    <property type="protein sequence ID" value="ABA97750.1"/>
    <property type="molecule type" value="Genomic_DNA"/>
</dbReference>
<accession>Q2QS01</accession>
<evidence type="ECO:0000256" key="1">
    <source>
        <dbReference type="SAM" id="MobiDB-lite"/>
    </source>
</evidence>
<reference evidence="2" key="3">
    <citation type="submission" date="2006-01" db="EMBL/GenBank/DDBJ databases">
        <authorList>
            <person name="Buell R."/>
        </authorList>
    </citation>
    <scope>NUCLEOTIDE SEQUENCE</scope>
</reference>
<reference evidence="2" key="1">
    <citation type="journal article" date="2005" name="BMC Biol.">
        <title>The sequence of rice chromosomes 11 and 12, rich in disease resistance genes and recent gene duplications.</title>
        <authorList>
            <consortium name="The rice chromosomes 11 and 12 sequencing consortia"/>
        </authorList>
    </citation>
    <scope>NUCLEOTIDE SEQUENCE [LARGE SCALE GENOMIC DNA]</scope>
</reference>
<proteinExistence type="predicted"/>
<sequence length="125" mass="12950">MAGRGGNDQRSGAQTWGGSGSAASFFVGRAGEFGQGGGGKPVHAVGCERGRRNRAGEAATWGRQWRHASGWRRAWGGNKNLQVGPMGPPVGEGGTEVMGGGEIDLAKGRAEGERPARLNALFNDF</sequence>
<organism evidence="2">
    <name type="scientific">Oryza sativa subsp. japonica</name>
    <name type="common">Rice</name>
    <dbReference type="NCBI Taxonomy" id="39947"/>
    <lineage>
        <taxon>Eukaryota</taxon>
        <taxon>Viridiplantae</taxon>
        <taxon>Streptophyta</taxon>
        <taxon>Embryophyta</taxon>
        <taxon>Tracheophyta</taxon>
        <taxon>Spermatophyta</taxon>
        <taxon>Magnoliopsida</taxon>
        <taxon>Liliopsida</taxon>
        <taxon>Poales</taxon>
        <taxon>Poaceae</taxon>
        <taxon>BOP clade</taxon>
        <taxon>Oryzoideae</taxon>
        <taxon>Oryzeae</taxon>
        <taxon>Oryzinae</taxon>
        <taxon>Oryza</taxon>
        <taxon>Oryza sativa</taxon>
    </lineage>
</organism>
<gene>
    <name evidence="2" type="ordered locus">LOC_Os12g25810</name>
</gene>
<evidence type="ECO:0000313" key="2">
    <source>
        <dbReference type="EMBL" id="ABA97750.1"/>
    </source>
</evidence>
<feature type="region of interest" description="Disordered" evidence="1">
    <location>
        <begin position="1"/>
        <end position="21"/>
    </location>
</feature>
<protein>
    <submittedName>
        <fullName evidence="2">Uncharacterized protein</fullName>
    </submittedName>
</protein>
<name>Q2QS01_ORYSJ</name>
<dbReference type="AlphaFoldDB" id="Q2QS01"/>